<evidence type="ECO:0000259" key="1">
    <source>
        <dbReference type="Pfam" id="PF02140"/>
    </source>
</evidence>
<reference evidence="2 4" key="2">
    <citation type="journal article" date="2013" name="Nature">
        <title>Insights into bilaterian evolution from three spiralian genomes.</title>
        <authorList>
            <person name="Simakov O."/>
            <person name="Marletaz F."/>
            <person name="Cho S.J."/>
            <person name="Edsinger-Gonzales E."/>
            <person name="Havlak P."/>
            <person name="Hellsten U."/>
            <person name="Kuo D.H."/>
            <person name="Larsson T."/>
            <person name="Lv J."/>
            <person name="Arendt D."/>
            <person name="Savage R."/>
            <person name="Osoegawa K."/>
            <person name="de Jong P."/>
            <person name="Grimwood J."/>
            <person name="Chapman J.A."/>
            <person name="Shapiro H."/>
            <person name="Aerts A."/>
            <person name="Otillar R.P."/>
            <person name="Terry A.Y."/>
            <person name="Boore J.L."/>
            <person name="Grigoriev I.V."/>
            <person name="Lindberg D.R."/>
            <person name="Seaver E.C."/>
            <person name="Weisblat D.A."/>
            <person name="Putnam N.H."/>
            <person name="Rokhsar D.S."/>
        </authorList>
    </citation>
    <scope>NUCLEOTIDE SEQUENCE</scope>
    <source>
        <strain evidence="2 4">I ESC-2004</strain>
    </source>
</reference>
<dbReference type="HOGENOM" id="CLU_140566_0_0_1"/>
<dbReference type="InterPro" id="IPR000922">
    <property type="entry name" value="Lectin_gal-bd_dom"/>
</dbReference>
<dbReference type="AlphaFoldDB" id="R7UGG3"/>
<gene>
    <name evidence="2" type="ORF">CAPTEDRAFT_217458</name>
</gene>
<accession>R7UGG3</accession>
<evidence type="ECO:0000313" key="3">
    <source>
        <dbReference type="EnsemblMetazoa" id="CapteP217458"/>
    </source>
</evidence>
<name>R7UGG3_CAPTE</name>
<dbReference type="OrthoDB" id="1100386at2759"/>
<dbReference type="EnsemblMetazoa" id="CapteT217458">
    <property type="protein sequence ID" value="CapteP217458"/>
    <property type="gene ID" value="CapteG217458"/>
</dbReference>
<keyword evidence="4" id="KW-1185">Reference proteome</keyword>
<dbReference type="Proteomes" id="UP000014760">
    <property type="component" value="Unassembled WGS sequence"/>
</dbReference>
<dbReference type="Pfam" id="PF02140">
    <property type="entry name" value="SUEL_Lectin"/>
    <property type="match status" value="1"/>
</dbReference>
<dbReference type="InterPro" id="IPR043159">
    <property type="entry name" value="Lectin_gal-bd_sf"/>
</dbReference>
<organism evidence="2">
    <name type="scientific">Capitella teleta</name>
    <name type="common">Polychaete worm</name>
    <dbReference type="NCBI Taxonomy" id="283909"/>
    <lineage>
        <taxon>Eukaryota</taxon>
        <taxon>Metazoa</taxon>
        <taxon>Spiralia</taxon>
        <taxon>Lophotrochozoa</taxon>
        <taxon>Annelida</taxon>
        <taxon>Polychaeta</taxon>
        <taxon>Sedentaria</taxon>
        <taxon>Scolecida</taxon>
        <taxon>Capitellidae</taxon>
        <taxon>Capitella</taxon>
    </lineage>
</organism>
<dbReference type="GO" id="GO:0030246">
    <property type="term" value="F:carbohydrate binding"/>
    <property type="evidence" value="ECO:0007669"/>
    <property type="project" value="InterPro"/>
</dbReference>
<dbReference type="OMA" id="IYINSHI"/>
<evidence type="ECO:0000313" key="4">
    <source>
        <dbReference type="Proteomes" id="UP000014760"/>
    </source>
</evidence>
<proteinExistence type="predicted"/>
<reference evidence="4" key="1">
    <citation type="submission" date="2012-12" db="EMBL/GenBank/DDBJ databases">
        <authorList>
            <person name="Hellsten U."/>
            <person name="Grimwood J."/>
            <person name="Chapman J.A."/>
            <person name="Shapiro H."/>
            <person name="Aerts A."/>
            <person name="Otillar R.P."/>
            <person name="Terry A.Y."/>
            <person name="Boore J.L."/>
            <person name="Simakov O."/>
            <person name="Marletaz F."/>
            <person name="Cho S.-J."/>
            <person name="Edsinger-Gonzales E."/>
            <person name="Havlak P."/>
            <person name="Kuo D.-H."/>
            <person name="Larsson T."/>
            <person name="Lv J."/>
            <person name="Arendt D."/>
            <person name="Savage R."/>
            <person name="Osoegawa K."/>
            <person name="de Jong P."/>
            <person name="Lindberg D.R."/>
            <person name="Seaver E.C."/>
            <person name="Weisblat D.A."/>
            <person name="Putnam N.H."/>
            <person name="Grigoriev I.V."/>
            <person name="Rokhsar D.S."/>
        </authorList>
    </citation>
    <scope>NUCLEOTIDE SEQUENCE</scope>
    <source>
        <strain evidence="4">I ESC-2004</strain>
    </source>
</reference>
<dbReference type="EMBL" id="AMQN01001294">
    <property type="status" value="NOT_ANNOTATED_CDS"/>
    <property type="molecule type" value="Genomic_DNA"/>
</dbReference>
<reference evidence="3" key="3">
    <citation type="submission" date="2015-06" db="UniProtKB">
        <authorList>
            <consortium name="EnsemblMetazoa"/>
        </authorList>
    </citation>
    <scope>IDENTIFICATION</scope>
</reference>
<dbReference type="Gene3D" id="2.60.120.740">
    <property type="match status" value="1"/>
</dbReference>
<dbReference type="PANTHER" id="PTHR46780">
    <property type="entry name" value="PROTEIN EVA-1"/>
    <property type="match status" value="1"/>
</dbReference>
<dbReference type="CDD" id="cd22823">
    <property type="entry name" value="Gal_Rha_Lectin"/>
    <property type="match status" value="1"/>
</dbReference>
<feature type="domain" description="SUEL-type lectin" evidence="1">
    <location>
        <begin position="37"/>
        <end position="116"/>
    </location>
</feature>
<dbReference type="EMBL" id="KB301364">
    <property type="protein sequence ID" value="ELU05614.1"/>
    <property type="molecule type" value="Genomic_DNA"/>
</dbReference>
<evidence type="ECO:0000313" key="2">
    <source>
        <dbReference type="EMBL" id="ELU05614.1"/>
    </source>
</evidence>
<sequence length="127" mass="14215">MAGAQVSLAPYILFVNVSKFISVSFSEYCDYEMFQGQCGSHELMQVIYSEYGHMDIGKCVKVDIGYFGCKADVTGILGARCNMHHKCEMDTRDKQLRQTNPCSSGVVVYLEVTFACVKVVKFPNTKK</sequence>
<protein>
    <recommendedName>
        <fullName evidence="1">SUEL-type lectin domain-containing protein</fullName>
    </recommendedName>
</protein>